<comment type="caution">
    <text evidence="2">The sequence shown here is derived from an EMBL/GenBank/DDBJ whole genome shotgun (WGS) entry which is preliminary data.</text>
</comment>
<reference evidence="2 3" key="1">
    <citation type="submission" date="2014-12" db="EMBL/GenBank/DDBJ databases">
        <title>Genomes of Geoalkalibacter ferrihydriticus and Geoalkalibacter subterraneus, two haloalkaliphilic metal-reducing members of the Geobacteraceae.</title>
        <authorList>
            <person name="Badalamenti J.P."/>
            <person name="Torres C.I."/>
            <person name="Krajmalnik-Brown R."/>
            <person name="Bond D.R."/>
        </authorList>
    </citation>
    <scope>NUCLEOTIDE SEQUENCE [LARGE SCALE GENOMIC DNA]</scope>
    <source>
        <strain evidence="2 3">DSM 17813</strain>
    </source>
</reference>
<protein>
    <submittedName>
        <fullName evidence="2">Ribosomal subunit interface protein</fullName>
    </submittedName>
</protein>
<evidence type="ECO:0000313" key="2">
    <source>
        <dbReference type="EMBL" id="KIH76988.1"/>
    </source>
</evidence>
<organism evidence="2 3">
    <name type="scientific">Geoalkalibacter ferrihydriticus DSM 17813</name>
    <dbReference type="NCBI Taxonomy" id="1121915"/>
    <lineage>
        <taxon>Bacteria</taxon>
        <taxon>Pseudomonadati</taxon>
        <taxon>Thermodesulfobacteriota</taxon>
        <taxon>Desulfuromonadia</taxon>
        <taxon>Desulfuromonadales</taxon>
        <taxon>Geoalkalibacteraceae</taxon>
        <taxon>Geoalkalibacter</taxon>
    </lineage>
</organism>
<evidence type="ECO:0000313" key="3">
    <source>
        <dbReference type="Proteomes" id="UP000035068"/>
    </source>
</evidence>
<dbReference type="InterPro" id="IPR003489">
    <property type="entry name" value="RHF/RaiA"/>
</dbReference>
<gene>
    <name evidence="2" type="ORF">GFER_07935</name>
</gene>
<feature type="region of interest" description="Disordered" evidence="1">
    <location>
        <begin position="98"/>
        <end position="125"/>
    </location>
</feature>
<dbReference type="SUPFAM" id="SSF69754">
    <property type="entry name" value="Ribosome binding protein Y (YfiA homologue)"/>
    <property type="match status" value="1"/>
</dbReference>
<evidence type="ECO:0000256" key="1">
    <source>
        <dbReference type="SAM" id="MobiDB-lite"/>
    </source>
</evidence>
<dbReference type="AlphaFoldDB" id="A0A0C2EED4"/>
<sequence length="125" mass="14134">MQIQVNTGHNIEMQKDRAAEISGVVESSLSHYSDHITRVEIHLSDENSDKKEGYEDMRCMLEARLKGSQPIAVKHQAESLDLAISGAADKLVRLLESTIGRRREQQRRRADPDPSEPDQELAKEL</sequence>
<accession>A0A0C2EED4</accession>
<dbReference type="Gene3D" id="3.30.160.100">
    <property type="entry name" value="Ribosome hibernation promotion factor-like"/>
    <property type="match status" value="1"/>
</dbReference>
<dbReference type="EMBL" id="JWJD01000002">
    <property type="protein sequence ID" value="KIH76988.1"/>
    <property type="molecule type" value="Genomic_DNA"/>
</dbReference>
<dbReference type="InterPro" id="IPR036567">
    <property type="entry name" value="RHF-like"/>
</dbReference>
<proteinExistence type="predicted"/>
<name>A0A0C2EED4_9BACT</name>
<dbReference type="RefSeq" id="WP_040098174.1">
    <property type="nucleotide sequence ID" value="NZ_JWJD01000002.1"/>
</dbReference>
<keyword evidence="3" id="KW-1185">Reference proteome</keyword>
<dbReference type="Proteomes" id="UP000035068">
    <property type="component" value="Unassembled WGS sequence"/>
</dbReference>
<feature type="compositionally biased region" description="Basic and acidic residues" evidence="1">
    <location>
        <begin position="99"/>
        <end position="112"/>
    </location>
</feature>
<dbReference type="Pfam" id="PF02482">
    <property type="entry name" value="Ribosomal_S30AE"/>
    <property type="match status" value="1"/>
</dbReference>